<protein>
    <recommendedName>
        <fullName evidence="11">CFEM domain-containing protein</fullName>
    </recommendedName>
</protein>
<comment type="similarity">
    <text evidence="3">Belongs to the RBT5 family.</text>
</comment>
<evidence type="ECO:0000256" key="8">
    <source>
        <dbReference type="ARBA" id="ARBA00023288"/>
    </source>
</evidence>
<keyword evidence="5" id="KW-0472">Membrane</keyword>
<proteinExistence type="inferred from homology"/>
<evidence type="ECO:0000313" key="12">
    <source>
        <dbReference type="EMBL" id="KAF2428857.1"/>
    </source>
</evidence>
<feature type="chain" id="PRO_5040512929" description="CFEM domain-containing protein" evidence="10">
    <location>
        <begin position="17"/>
        <end position="183"/>
    </location>
</feature>
<evidence type="ECO:0000256" key="1">
    <source>
        <dbReference type="ARBA" id="ARBA00004589"/>
    </source>
</evidence>
<keyword evidence="7" id="KW-1015">Disulfide bond</keyword>
<sequence>MKVSTIVVFLAAFASARLSETSCASQCVNRLADGCDADDFACRCAKPGLVKQLLPCLQSACSSGSALNGKPCLFLHERSKINSHQEAKAAFSLECKAAGVKVNFASEAPTCVDMVRREDASPTAAVRAKGTGGTRASGARASGAYPTGTAKGVKPAAYTGAAVPREVTGGLLGFAAFAAAAAL</sequence>
<evidence type="ECO:0000256" key="4">
    <source>
        <dbReference type="ARBA" id="ARBA00022525"/>
    </source>
</evidence>
<dbReference type="AlphaFoldDB" id="A0A9P4TXH9"/>
<dbReference type="EMBL" id="MU007052">
    <property type="protein sequence ID" value="KAF2428857.1"/>
    <property type="molecule type" value="Genomic_DNA"/>
</dbReference>
<reference evidence="12" key="1">
    <citation type="journal article" date="2020" name="Stud. Mycol.">
        <title>101 Dothideomycetes genomes: a test case for predicting lifestyles and emergence of pathogens.</title>
        <authorList>
            <person name="Haridas S."/>
            <person name="Albert R."/>
            <person name="Binder M."/>
            <person name="Bloem J."/>
            <person name="Labutti K."/>
            <person name="Salamov A."/>
            <person name="Andreopoulos B."/>
            <person name="Baker S."/>
            <person name="Barry K."/>
            <person name="Bills G."/>
            <person name="Bluhm B."/>
            <person name="Cannon C."/>
            <person name="Castanera R."/>
            <person name="Culley D."/>
            <person name="Daum C."/>
            <person name="Ezra D."/>
            <person name="Gonzalez J."/>
            <person name="Henrissat B."/>
            <person name="Kuo A."/>
            <person name="Liang C."/>
            <person name="Lipzen A."/>
            <person name="Lutzoni F."/>
            <person name="Magnuson J."/>
            <person name="Mondo S."/>
            <person name="Nolan M."/>
            <person name="Ohm R."/>
            <person name="Pangilinan J."/>
            <person name="Park H.-J."/>
            <person name="Ramirez L."/>
            <person name="Alfaro M."/>
            <person name="Sun H."/>
            <person name="Tritt A."/>
            <person name="Yoshinaga Y."/>
            <person name="Zwiers L.-H."/>
            <person name="Turgeon B."/>
            <person name="Goodwin S."/>
            <person name="Spatafora J."/>
            <person name="Crous P."/>
            <person name="Grigoriev I."/>
        </authorList>
    </citation>
    <scope>NUCLEOTIDE SEQUENCE</scope>
    <source>
        <strain evidence="12">CBS 130266</strain>
    </source>
</reference>
<keyword evidence="4" id="KW-0964">Secreted</keyword>
<evidence type="ECO:0000256" key="5">
    <source>
        <dbReference type="ARBA" id="ARBA00022622"/>
    </source>
</evidence>
<dbReference type="GO" id="GO:0098552">
    <property type="term" value="C:side of membrane"/>
    <property type="evidence" value="ECO:0007669"/>
    <property type="project" value="UniProtKB-KW"/>
</dbReference>
<gene>
    <name evidence="12" type="ORF">EJ08DRAFT_698874</name>
</gene>
<dbReference type="InterPro" id="IPR008427">
    <property type="entry name" value="Extracellular_membr_CFEM_dom"/>
</dbReference>
<organism evidence="12 13">
    <name type="scientific">Tothia fuscella</name>
    <dbReference type="NCBI Taxonomy" id="1048955"/>
    <lineage>
        <taxon>Eukaryota</taxon>
        <taxon>Fungi</taxon>
        <taxon>Dikarya</taxon>
        <taxon>Ascomycota</taxon>
        <taxon>Pezizomycotina</taxon>
        <taxon>Dothideomycetes</taxon>
        <taxon>Pleosporomycetidae</taxon>
        <taxon>Venturiales</taxon>
        <taxon>Cylindrosympodiaceae</taxon>
        <taxon>Tothia</taxon>
    </lineage>
</organism>
<dbReference type="OrthoDB" id="3767534at2759"/>
<evidence type="ECO:0000256" key="10">
    <source>
        <dbReference type="SAM" id="SignalP"/>
    </source>
</evidence>
<dbReference type="Pfam" id="PF05730">
    <property type="entry name" value="CFEM"/>
    <property type="match status" value="1"/>
</dbReference>
<keyword evidence="6 10" id="KW-0732">Signal</keyword>
<feature type="region of interest" description="Disordered" evidence="9">
    <location>
        <begin position="123"/>
        <end position="143"/>
    </location>
</feature>
<keyword evidence="5" id="KW-0336">GPI-anchor</keyword>
<dbReference type="GO" id="GO:0005576">
    <property type="term" value="C:extracellular region"/>
    <property type="evidence" value="ECO:0007669"/>
    <property type="project" value="UniProtKB-SubCell"/>
</dbReference>
<keyword evidence="5" id="KW-0325">Glycoprotein</keyword>
<dbReference type="Proteomes" id="UP000800235">
    <property type="component" value="Unassembled WGS sequence"/>
</dbReference>
<evidence type="ECO:0000313" key="13">
    <source>
        <dbReference type="Proteomes" id="UP000800235"/>
    </source>
</evidence>
<evidence type="ECO:0000256" key="3">
    <source>
        <dbReference type="ARBA" id="ARBA00010031"/>
    </source>
</evidence>
<keyword evidence="8" id="KW-0449">Lipoprotein</keyword>
<evidence type="ECO:0000256" key="9">
    <source>
        <dbReference type="SAM" id="MobiDB-lite"/>
    </source>
</evidence>
<feature type="signal peptide" evidence="10">
    <location>
        <begin position="1"/>
        <end position="16"/>
    </location>
</feature>
<keyword evidence="13" id="KW-1185">Reference proteome</keyword>
<evidence type="ECO:0000256" key="2">
    <source>
        <dbReference type="ARBA" id="ARBA00004613"/>
    </source>
</evidence>
<comment type="subcellular location">
    <subcellularLocation>
        <location evidence="1">Membrane</location>
        <topology evidence="1">Lipid-anchor</topology>
        <topology evidence="1">GPI-anchor</topology>
    </subcellularLocation>
    <subcellularLocation>
        <location evidence="2">Secreted</location>
    </subcellularLocation>
</comment>
<accession>A0A9P4TXH9</accession>
<evidence type="ECO:0000256" key="7">
    <source>
        <dbReference type="ARBA" id="ARBA00023157"/>
    </source>
</evidence>
<evidence type="ECO:0000256" key="6">
    <source>
        <dbReference type="ARBA" id="ARBA00022729"/>
    </source>
</evidence>
<name>A0A9P4TXH9_9PEZI</name>
<comment type="caution">
    <text evidence="12">The sequence shown here is derived from an EMBL/GenBank/DDBJ whole genome shotgun (WGS) entry which is preliminary data.</text>
</comment>
<feature type="domain" description="CFEM" evidence="11">
    <location>
        <begin position="22"/>
        <end position="67"/>
    </location>
</feature>
<evidence type="ECO:0000259" key="11">
    <source>
        <dbReference type="Pfam" id="PF05730"/>
    </source>
</evidence>